<evidence type="ECO:0000259" key="1">
    <source>
        <dbReference type="Pfam" id="PF05504"/>
    </source>
</evidence>
<name>A0A1G8NPB2_9BACI</name>
<feature type="domain" description="Spore germination GerAC-like C-terminal" evidence="1">
    <location>
        <begin position="2"/>
        <end position="54"/>
    </location>
</feature>
<protein>
    <submittedName>
        <fullName evidence="2">Spore germination protein KC</fullName>
    </submittedName>
</protein>
<organism evidence="2 3">
    <name type="scientific">Alteribacillus bidgolensis</name>
    <dbReference type="NCBI Taxonomy" id="930129"/>
    <lineage>
        <taxon>Bacteria</taxon>
        <taxon>Bacillati</taxon>
        <taxon>Bacillota</taxon>
        <taxon>Bacilli</taxon>
        <taxon>Bacillales</taxon>
        <taxon>Bacillaceae</taxon>
        <taxon>Alteribacillus</taxon>
    </lineage>
</organism>
<gene>
    <name evidence="2" type="ORF">SAMN05216352_11297</name>
</gene>
<proteinExistence type="predicted"/>
<dbReference type="Pfam" id="PF05504">
    <property type="entry name" value="Spore_GerAC"/>
    <property type="match status" value="1"/>
</dbReference>
<accession>A0A1G8NPB2</accession>
<dbReference type="InterPro" id="IPR038501">
    <property type="entry name" value="Spore_GerAC_C_sf"/>
</dbReference>
<sequence length="55" mass="6364">MDIMNEKTVKQVEKLAEEKISILIRSSIETAQNDMESDIFGFREVFHHAAPKAWT</sequence>
<keyword evidence="3" id="KW-1185">Reference proteome</keyword>
<evidence type="ECO:0000313" key="2">
    <source>
        <dbReference type="EMBL" id="SDI81826.1"/>
    </source>
</evidence>
<dbReference type="Gene3D" id="3.30.300.210">
    <property type="entry name" value="Nutrient germinant receptor protein C, domain 3"/>
    <property type="match status" value="1"/>
</dbReference>
<dbReference type="InterPro" id="IPR046953">
    <property type="entry name" value="Spore_GerAC-like_C"/>
</dbReference>
<dbReference type="AlphaFoldDB" id="A0A1G8NPB2"/>
<reference evidence="2 3" key="1">
    <citation type="submission" date="2016-10" db="EMBL/GenBank/DDBJ databases">
        <authorList>
            <person name="de Groot N.N."/>
        </authorList>
    </citation>
    <scope>NUCLEOTIDE SEQUENCE [LARGE SCALE GENOMIC DNA]</scope>
    <source>
        <strain evidence="3">P4B,CCM 7963,CECT 7998,DSM 25260,IBRC-M 10614,KCTC 13821</strain>
    </source>
</reference>
<evidence type="ECO:0000313" key="3">
    <source>
        <dbReference type="Proteomes" id="UP000199017"/>
    </source>
</evidence>
<dbReference type="EMBL" id="FNDU01000012">
    <property type="protein sequence ID" value="SDI81826.1"/>
    <property type="molecule type" value="Genomic_DNA"/>
</dbReference>
<dbReference type="Proteomes" id="UP000199017">
    <property type="component" value="Unassembled WGS sequence"/>
</dbReference>